<protein>
    <submittedName>
        <fullName evidence="1">Uncharacterized protein</fullName>
    </submittedName>
</protein>
<evidence type="ECO:0000313" key="2">
    <source>
        <dbReference type="Proteomes" id="UP000194309"/>
    </source>
</evidence>
<dbReference type="Proteomes" id="UP000194309">
    <property type="component" value="Chromosome"/>
</dbReference>
<name>A0A1X9STP2_9BACT</name>
<organism evidence="1 2">
    <name type="scientific">Campylobacter devanensis</name>
    <dbReference type="NCBI Taxonomy" id="3161138"/>
    <lineage>
        <taxon>Bacteria</taxon>
        <taxon>Pseudomonadati</taxon>
        <taxon>Campylobacterota</taxon>
        <taxon>Epsilonproteobacteria</taxon>
        <taxon>Campylobacterales</taxon>
        <taxon>Campylobacteraceae</taxon>
        <taxon>Campylobacter</taxon>
    </lineage>
</organism>
<dbReference type="AlphaFoldDB" id="A0A1X9STP2"/>
<gene>
    <name evidence="1" type="ORF">CIGN_1310</name>
</gene>
<proteinExistence type="predicted"/>
<reference evidence="1 2" key="1">
    <citation type="journal article" date="2017" name="Genome Biol. Evol.">
        <title>Comparative Genomic Analysis Identifies a Campylobacter Clade Deficient in Selenium Metabolism.</title>
        <authorList>
            <person name="Miller W.G."/>
            <person name="Yee E."/>
            <person name="Lopes B.S."/>
            <person name="Chapman M.H."/>
            <person name="Huynh S."/>
            <person name="Bono J.L."/>
            <person name="Parker C.T."/>
            <person name="Strachan N.J.C."/>
            <person name="Forbes K.J."/>
        </authorList>
    </citation>
    <scope>NUCLEOTIDE SEQUENCE [LARGE SCALE GENOMIC DNA]</scope>
    <source>
        <strain evidence="1 2">NCTC 13003</strain>
    </source>
</reference>
<accession>A0A381DB63</accession>
<dbReference type="KEGG" id="cdev:CIGN_1310"/>
<dbReference type="OrthoDB" id="5361769at2"/>
<keyword evidence="2" id="KW-1185">Reference proteome</keyword>
<sequence length="340" mass="38890">MSGLISWVRGFLTTLYVSVIIKDNQCYLYSRAVKGDKIIGSNEAVFDVHNGVVDYKLVDYLKKRTKQYHSVYLAAMLNSPKQWALPAVDARGFEKFNISYNLVAKIKMKGWSIVVPDSELTSFEETLNGLKPDLIYSPFGILHSLIKESPKKGKILYMLHMNDNNTIMIFDGEDMKFGAYFDTRKENDGFDYYDKVFSKEESADLDNVIEEEQDRLSKLGGLGDIGGGFSDFDNVDKDDFEDIQHEEIANANKKLEDSVRDIGKEVTLISNIKLAITEYYQNKNYLGDFIESVVIFDGLSLDNEFLIMAENELMLDIKLIKQDIDKLINNMMIREICNEL</sequence>
<dbReference type="EMBL" id="CP018788">
    <property type="protein sequence ID" value="ARQ99565.1"/>
    <property type="molecule type" value="Genomic_DNA"/>
</dbReference>
<accession>A0A1X9STP2</accession>
<dbReference type="STRING" id="1660064.CIGN_1310"/>
<evidence type="ECO:0000313" key="1">
    <source>
        <dbReference type="EMBL" id="ARQ99565.1"/>
    </source>
</evidence>